<sequence length="166" mass="19442">MLFIKHKIKIISPIDGFITNKSYELFFNESHTKAAICIRPDSETVYPPLAESKLKYFPDHKTISFTAVRSLAEIDLVYYDLNNEEKKFSIEKEFTEIITNFQKISAINLADFNDPKAEIRIEFLINPKWDLVLKKSNRIVAHGDLIAEWIYEAPTKKERSQEKTIW</sequence>
<name>W6AK66_9MOLU</name>
<evidence type="ECO:0000313" key="1">
    <source>
        <dbReference type="EMBL" id="AHI54119.1"/>
    </source>
</evidence>
<dbReference type="KEGG" id="ssab:SSABA_v1c07170"/>
<dbReference type="AlphaFoldDB" id="W6AK66"/>
<proteinExistence type="predicted"/>
<dbReference type="OrthoDB" id="9839007at2"/>
<keyword evidence="2" id="KW-1185">Reference proteome</keyword>
<dbReference type="STRING" id="1276257.SSABA_v1c07170"/>
<accession>W6AK66</accession>
<dbReference type="Proteomes" id="UP000019265">
    <property type="component" value="Chromosome"/>
</dbReference>
<evidence type="ECO:0000313" key="2">
    <source>
        <dbReference type="Proteomes" id="UP000019265"/>
    </source>
</evidence>
<dbReference type="HOGENOM" id="CLU_1601675_0_0_14"/>
<dbReference type="RefSeq" id="WP_025251257.1">
    <property type="nucleotide sequence ID" value="NZ_CP006934.1"/>
</dbReference>
<organism evidence="1 2">
    <name type="scientific">Spiroplasma sabaudiense Ar-1343</name>
    <dbReference type="NCBI Taxonomy" id="1276257"/>
    <lineage>
        <taxon>Bacteria</taxon>
        <taxon>Bacillati</taxon>
        <taxon>Mycoplasmatota</taxon>
        <taxon>Mollicutes</taxon>
        <taxon>Entomoplasmatales</taxon>
        <taxon>Spiroplasmataceae</taxon>
        <taxon>Spiroplasma</taxon>
    </lineage>
</organism>
<protein>
    <submittedName>
        <fullName evidence="1">Uncharacterized protein</fullName>
    </submittedName>
</protein>
<gene>
    <name evidence="1" type="ORF">SSABA_v1c07170</name>
</gene>
<dbReference type="EMBL" id="CP006934">
    <property type="protein sequence ID" value="AHI54119.1"/>
    <property type="molecule type" value="Genomic_DNA"/>
</dbReference>
<dbReference type="PATRIC" id="fig|1276257.3.peg.729"/>
<reference evidence="1 2" key="1">
    <citation type="journal article" date="2014" name="Genome Biol. Evol.">
        <title>Molecular evolution of the substrate utilization strategies and putative virulence factors in mosquito-associated Spiroplasma species.</title>
        <authorList>
            <person name="Chang T.H."/>
            <person name="Lo W.S."/>
            <person name="Ku C."/>
            <person name="Chen L.L."/>
            <person name="Kuo C.H."/>
        </authorList>
    </citation>
    <scope>NUCLEOTIDE SEQUENCE [LARGE SCALE GENOMIC DNA]</scope>
    <source>
        <strain evidence="1">Ar-1343</strain>
    </source>
</reference>